<dbReference type="Proteomes" id="UP000824150">
    <property type="component" value="Unassembled WGS sequence"/>
</dbReference>
<dbReference type="PANTHER" id="PTHR32282">
    <property type="entry name" value="BINDING PROTEIN TRANSPEPTIDASE, PUTATIVE-RELATED"/>
    <property type="match status" value="1"/>
</dbReference>
<dbReference type="PANTHER" id="PTHR32282:SF15">
    <property type="entry name" value="PENICILLIN-BINDING PROTEIN 1C"/>
    <property type="match status" value="1"/>
</dbReference>
<evidence type="ECO:0000259" key="12">
    <source>
        <dbReference type="Pfam" id="PF00905"/>
    </source>
</evidence>
<evidence type="ECO:0000256" key="1">
    <source>
        <dbReference type="ARBA" id="ARBA00004752"/>
    </source>
</evidence>
<dbReference type="EMBL" id="JAHLFG010000075">
    <property type="protein sequence ID" value="MBU3827195.1"/>
    <property type="molecule type" value="Genomic_DNA"/>
</dbReference>
<dbReference type="Gene3D" id="3.40.710.10">
    <property type="entry name" value="DD-peptidase/beta-lactamase superfamily"/>
    <property type="match status" value="1"/>
</dbReference>
<dbReference type="GO" id="GO:0008658">
    <property type="term" value="F:penicillin binding"/>
    <property type="evidence" value="ECO:0007669"/>
    <property type="project" value="InterPro"/>
</dbReference>
<dbReference type="InterPro" id="IPR012338">
    <property type="entry name" value="Beta-lactam/transpept-like"/>
</dbReference>
<comment type="caution">
    <text evidence="15">The sequence shown here is derived from an EMBL/GenBank/DDBJ whole genome shotgun (WGS) entry which is preliminary data.</text>
</comment>
<evidence type="ECO:0000256" key="5">
    <source>
        <dbReference type="ARBA" id="ARBA00022670"/>
    </source>
</evidence>
<keyword evidence="5" id="KW-0645">Protease</keyword>
<feature type="domain" description="Penicillin-binding protein transpeptidase" evidence="12">
    <location>
        <begin position="285"/>
        <end position="515"/>
    </location>
</feature>
<evidence type="ECO:0000256" key="11">
    <source>
        <dbReference type="ARBA" id="ARBA00049902"/>
    </source>
</evidence>
<evidence type="ECO:0000256" key="4">
    <source>
        <dbReference type="ARBA" id="ARBA00022645"/>
    </source>
</evidence>
<evidence type="ECO:0000256" key="7">
    <source>
        <dbReference type="ARBA" id="ARBA00022679"/>
    </source>
</evidence>
<dbReference type="GO" id="GO:0030288">
    <property type="term" value="C:outer membrane-bounded periplasmic space"/>
    <property type="evidence" value="ECO:0007669"/>
    <property type="project" value="TreeGrafter"/>
</dbReference>
<evidence type="ECO:0000256" key="9">
    <source>
        <dbReference type="ARBA" id="ARBA00023268"/>
    </source>
</evidence>
<dbReference type="GO" id="GO:0008955">
    <property type="term" value="F:peptidoglycan glycosyltransferase activity"/>
    <property type="evidence" value="ECO:0007669"/>
    <property type="project" value="UniProtKB-EC"/>
</dbReference>
<dbReference type="SUPFAM" id="SSF53955">
    <property type="entry name" value="Lysozyme-like"/>
    <property type="match status" value="1"/>
</dbReference>
<evidence type="ECO:0000259" key="14">
    <source>
        <dbReference type="Pfam" id="PF06832"/>
    </source>
</evidence>
<feature type="domain" description="Glycosyl transferase family 51" evidence="13">
    <location>
        <begin position="44"/>
        <end position="210"/>
    </location>
</feature>
<protein>
    <recommendedName>
        <fullName evidence="10">peptidoglycan glycosyltransferase</fullName>
        <ecNumber evidence="10">2.4.99.28</ecNumber>
    </recommendedName>
</protein>
<evidence type="ECO:0000259" key="13">
    <source>
        <dbReference type="Pfam" id="PF00912"/>
    </source>
</evidence>
<dbReference type="Pfam" id="PF00905">
    <property type="entry name" value="Transpeptidase"/>
    <property type="match status" value="1"/>
</dbReference>
<feature type="domain" description="Penicillin-binding C-terminal" evidence="14">
    <location>
        <begin position="592"/>
        <end position="665"/>
    </location>
</feature>
<keyword evidence="4" id="KW-0121">Carboxypeptidase</keyword>
<proteinExistence type="inferred from homology"/>
<dbReference type="InterPro" id="IPR050396">
    <property type="entry name" value="Glycosyltr_51/Transpeptidase"/>
</dbReference>
<keyword evidence="8" id="KW-0378">Hydrolase</keyword>
<name>A0A9E2NSQ6_9GAMM</name>
<dbReference type="InterPro" id="IPR009647">
    <property type="entry name" value="PBP_C"/>
</dbReference>
<reference evidence="15" key="2">
    <citation type="submission" date="2021-04" db="EMBL/GenBank/DDBJ databases">
        <authorList>
            <person name="Gilroy R."/>
        </authorList>
    </citation>
    <scope>NUCLEOTIDE SEQUENCE</scope>
    <source>
        <strain evidence="15">687</strain>
    </source>
</reference>
<evidence type="ECO:0000313" key="15">
    <source>
        <dbReference type="EMBL" id="MBU3827195.1"/>
    </source>
</evidence>
<reference evidence="15" key="1">
    <citation type="journal article" date="2021" name="PeerJ">
        <title>Extensive microbial diversity within the chicken gut microbiome revealed by metagenomics and culture.</title>
        <authorList>
            <person name="Gilroy R."/>
            <person name="Ravi A."/>
            <person name="Getino M."/>
            <person name="Pursley I."/>
            <person name="Horton D.L."/>
            <person name="Alikhan N.F."/>
            <person name="Baker D."/>
            <person name="Gharbi K."/>
            <person name="Hall N."/>
            <person name="Watson M."/>
            <person name="Adriaenssens E.M."/>
            <person name="Foster-Nyarko E."/>
            <person name="Jarju S."/>
            <person name="Secka A."/>
            <person name="Antonio M."/>
            <person name="Oren A."/>
            <person name="Chaudhuri R.R."/>
            <person name="La Ragione R."/>
            <person name="Hildebrand F."/>
            <person name="Pallen M.J."/>
        </authorList>
    </citation>
    <scope>NUCLEOTIDE SEQUENCE</scope>
    <source>
        <strain evidence="15">687</strain>
    </source>
</reference>
<evidence type="ECO:0000313" key="16">
    <source>
        <dbReference type="Proteomes" id="UP000824150"/>
    </source>
</evidence>
<dbReference type="Gene3D" id="1.10.3810.10">
    <property type="entry name" value="Biosynthetic peptidoglycan transglycosylase-like"/>
    <property type="match status" value="1"/>
</dbReference>
<comment type="catalytic activity">
    <reaction evidence="11">
        <text>[GlcNAc-(1-&gt;4)-Mur2Ac(oyl-L-Ala-gamma-D-Glu-L-Lys-D-Ala-D-Ala)](n)-di-trans,octa-cis-undecaprenyl diphosphate + beta-D-GlcNAc-(1-&gt;4)-Mur2Ac(oyl-L-Ala-gamma-D-Glu-L-Lys-D-Ala-D-Ala)-di-trans,octa-cis-undecaprenyl diphosphate = [GlcNAc-(1-&gt;4)-Mur2Ac(oyl-L-Ala-gamma-D-Glu-L-Lys-D-Ala-D-Ala)](n+1)-di-trans,octa-cis-undecaprenyl diphosphate + di-trans,octa-cis-undecaprenyl diphosphate + H(+)</text>
        <dbReference type="Rhea" id="RHEA:23708"/>
        <dbReference type="Rhea" id="RHEA-COMP:9602"/>
        <dbReference type="Rhea" id="RHEA-COMP:9603"/>
        <dbReference type="ChEBI" id="CHEBI:15378"/>
        <dbReference type="ChEBI" id="CHEBI:58405"/>
        <dbReference type="ChEBI" id="CHEBI:60033"/>
        <dbReference type="ChEBI" id="CHEBI:78435"/>
        <dbReference type="EC" id="2.4.99.28"/>
    </reaction>
</comment>
<keyword evidence="7" id="KW-0808">Transferase</keyword>
<dbReference type="GO" id="GO:0006508">
    <property type="term" value="P:proteolysis"/>
    <property type="evidence" value="ECO:0007669"/>
    <property type="project" value="UniProtKB-KW"/>
</dbReference>
<gene>
    <name evidence="15" type="ORF">IAA31_06875</name>
</gene>
<dbReference type="GO" id="GO:0004180">
    <property type="term" value="F:carboxypeptidase activity"/>
    <property type="evidence" value="ECO:0007669"/>
    <property type="project" value="UniProtKB-KW"/>
</dbReference>
<keyword evidence="6" id="KW-0328">Glycosyltransferase</keyword>
<dbReference type="SUPFAM" id="SSF56601">
    <property type="entry name" value="beta-lactamase/transpeptidase-like"/>
    <property type="match status" value="1"/>
</dbReference>
<comment type="pathway">
    <text evidence="1">Cell wall biogenesis; peptidoglycan biosynthesis.</text>
</comment>
<dbReference type="EC" id="2.4.99.28" evidence="10"/>
<evidence type="ECO:0000256" key="3">
    <source>
        <dbReference type="ARBA" id="ARBA00007739"/>
    </source>
</evidence>
<comment type="similarity">
    <text evidence="2">In the C-terminal section; belongs to the transpeptidase family.</text>
</comment>
<keyword evidence="9" id="KW-0511">Multifunctional enzyme</keyword>
<dbReference type="InterPro" id="IPR023346">
    <property type="entry name" value="Lysozyme-like_dom_sf"/>
</dbReference>
<dbReference type="Pfam" id="PF06832">
    <property type="entry name" value="BiPBP_C"/>
    <property type="match status" value="1"/>
</dbReference>
<dbReference type="InterPro" id="IPR001264">
    <property type="entry name" value="Glyco_trans_51"/>
</dbReference>
<organism evidence="15 16">
    <name type="scientific">Candidatus Anaerobiospirillum merdipullorum</name>
    <dbReference type="NCBI Taxonomy" id="2838450"/>
    <lineage>
        <taxon>Bacteria</taxon>
        <taxon>Pseudomonadati</taxon>
        <taxon>Pseudomonadota</taxon>
        <taxon>Gammaproteobacteria</taxon>
        <taxon>Aeromonadales</taxon>
        <taxon>Succinivibrionaceae</taxon>
        <taxon>Anaerobiospirillum</taxon>
    </lineage>
</organism>
<comment type="similarity">
    <text evidence="3">In the N-terminal section; belongs to the glycosyltransferase 51 family.</text>
</comment>
<evidence type="ECO:0000256" key="6">
    <source>
        <dbReference type="ARBA" id="ARBA00022676"/>
    </source>
</evidence>
<accession>A0A9E2NSQ6</accession>
<dbReference type="GO" id="GO:0009252">
    <property type="term" value="P:peptidoglycan biosynthetic process"/>
    <property type="evidence" value="ECO:0007669"/>
    <property type="project" value="TreeGrafter"/>
</dbReference>
<evidence type="ECO:0000256" key="8">
    <source>
        <dbReference type="ARBA" id="ARBA00022801"/>
    </source>
</evidence>
<dbReference type="Pfam" id="PF00912">
    <property type="entry name" value="Transgly"/>
    <property type="match status" value="1"/>
</dbReference>
<dbReference type="InterPro" id="IPR001460">
    <property type="entry name" value="PCN-bd_Tpept"/>
</dbReference>
<dbReference type="InterPro" id="IPR036950">
    <property type="entry name" value="PBP_transglycosylase"/>
</dbReference>
<sequence>MLALMLLLILLYHSLELNLTAFYERSRTYNAADGTLLSYTPTKEGRLRFLTSPQSVDPLLIKLLLSSEDERFYAHGGVDFIAIARAAVSNLLAGRRISGASTLDMQCIRLLNKRPRTYKNKIIEAILAVKLRRTLGADGVLQLYLTLAPMGSRLEGIRAGSLAWFGREPNHLSPAQAALLSALPRAPELLRPDRNPQRARFYVHEVLRRAQENGLISAKLTQAALNEPLPTHIRKIKEPGFYLKHYATTKLRDVPTTIDHDIQRRLLNVAATFNRQATSQDEDLAIVVIDDVTHQIVGLLGGRCPNINELDLTQAIRSPGSSLKPFAYALAIERKLLHPLTLMADEGSGFNTYQPLNFERNYSGFVSAQEALVRSLNVPAVKILQALGPQVLLRSLNRGQTRIYLPSGAEATLPLILGGCGVKLYDLTTLYSMLNTKGQLYQPKLIKSDKAPKVLRMLAPKAAAQTLMMLQKNPPPDGFIFSQGRFAYKTGTSHNYADALALGSNGRYSIGVWVGKRSGRSNYPHTGRERAAPILFTLLSELATPASSYPQNDLSAQIIAHLPPESAPPPYLTFFAPADKKLFATAHSGALPNRDLRIIFPQDKMILYAVADEPLIIEAQGGSAPYLLYVNDKLQANLSFIPPTVPGFYHLTVVDSKGASASITIKVVGSLN</sequence>
<evidence type="ECO:0000256" key="10">
    <source>
        <dbReference type="ARBA" id="ARBA00044770"/>
    </source>
</evidence>
<evidence type="ECO:0000256" key="2">
    <source>
        <dbReference type="ARBA" id="ARBA00007090"/>
    </source>
</evidence>
<dbReference type="AlphaFoldDB" id="A0A9E2NSQ6"/>